<dbReference type="AlphaFoldDB" id="A0A1Y1SFP4"/>
<dbReference type="GO" id="GO:0032259">
    <property type="term" value="P:methylation"/>
    <property type="evidence" value="ECO:0007669"/>
    <property type="project" value="UniProtKB-KW"/>
</dbReference>
<feature type="domain" description="Methyltransferase type 11" evidence="1">
    <location>
        <begin position="43"/>
        <end position="139"/>
    </location>
</feature>
<reference evidence="2 3" key="1">
    <citation type="submission" date="2013-04" db="EMBL/GenBank/DDBJ databases">
        <title>Oceanococcus atlanticus 22II-S10r2 Genome Sequencing.</title>
        <authorList>
            <person name="Lai Q."/>
            <person name="Li G."/>
            <person name="Shao Z."/>
        </authorList>
    </citation>
    <scope>NUCLEOTIDE SEQUENCE [LARGE SCALE GENOMIC DNA]</scope>
    <source>
        <strain evidence="2 3">22II-S10r2</strain>
    </source>
</reference>
<keyword evidence="2" id="KW-0808">Transferase</keyword>
<dbReference type="PANTHER" id="PTHR45036">
    <property type="entry name" value="METHYLTRANSFERASE LIKE 7B"/>
    <property type="match status" value="1"/>
</dbReference>
<protein>
    <submittedName>
        <fullName evidence="2">Phospholipid methyltransferase</fullName>
    </submittedName>
</protein>
<evidence type="ECO:0000313" key="2">
    <source>
        <dbReference type="EMBL" id="ORE88467.1"/>
    </source>
</evidence>
<dbReference type="InterPro" id="IPR029063">
    <property type="entry name" value="SAM-dependent_MTases_sf"/>
</dbReference>
<dbReference type="Pfam" id="PF08241">
    <property type="entry name" value="Methyltransf_11"/>
    <property type="match status" value="1"/>
</dbReference>
<accession>A0A1Y1SFP4</accession>
<proteinExistence type="predicted"/>
<dbReference type="Gene3D" id="3.40.50.150">
    <property type="entry name" value="Vaccinia Virus protein VP39"/>
    <property type="match status" value="1"/>
</dbReference>
<gene>
    <name evidence="2" type="ORF">ATO7_01290</name>
</gene>
<comment type="caution">
    <text evidence="2">The sequence shown here is derived from an EMBL/GenBank/DDBJ whole genome shotgun (WGS) entry which is preliminary data.</text>
</comment>
<evidence type="ECO:0000259" key="1">
    <source>
        <dbReference type="Pfam" id="PF08241"/>
    </source>
</evidence>
<keyword evidence="3" id="KW-1185">Reference proteome</keyword>
<dbReference type="SUPFAM" id="SSF53335">
    <property type="entry name" value="S-adenosyl-L-methionine-dependent methyltransferases"/>
    <property type="match status" value="1"/>
</dbReference>
<keyword evidence="2" id="KW-0489">Methyltransferase</keyword>
<dbReference type="GO" id="GO:0008757">
    <property type="term" value="F:S-adenosylmethionine-dependent methyltransferase activity"/>
    <property type="evidence" value="ECO:0007669"/>
    <property type="project" value="InterPro"/>
</dbReference>
<organism evidence="2 3">
    <name type="scientific">Oceanococcus atlanticus</name>
    <dbReference type="NCBI Taxonomy" id="1317117"/>
    <lineage>
        <taxon>Bacteria</taxon>
        <taxon>Pseudomonadati</taxon>
        <taxon>Pseudomonadota</taxon>
        <taxon>Gammaproteobacteria</taxon>
        <taxon>Chromatiales</taxon>
        <taxon>Oceanococcaceae</taxon>
        <taxon>Oceanococcus</taxon>
    </lineage>
</organism>
<dbReference type="Proteomes" id="UP000192342">
    <property type="component" value="Unassembled WGS sequence"/>
</dbReference>
<evidence type="ECO:0000313" key="3">
    <source>
        <dbReference type="Proteomes" id="UP000192342"/>
    </source>
</evidence>
<dbReference type="EMBL" id="AQQV01000001">
    <property type="protein sequence ID" value="ORE88467.1"/>
    <property type="molecule type" value="Genomic_DNA"/>
</dbReference>
<dbReference type="InterPro" id="IPR052356">
    <property type="entry name" value="Thiol_S-MT"/>
</dbReference>
<dbReference type="STRING" id="1317117.ATO7_01290"/>
<dbReference type="PANTHER" id="PTHR45036:SF1">
    <property type="entry name" value="METHYLTRANSFERASE LIKE 7A"/>
    <property type="match status" value="1"/>
</dbReference>
<sequence>MEEGCMSFYDKYILPHLIDMACGLKPIHRQRAKLVPKARGKILEIGIGTGLNLRHYDLEKLDELWGLDPALEMHGLARRRMRKAGLEVSLLPLPAEEIPACDGQFDTIVCTYTLCTIPDPAQALREMYRVLAPHGELLFCEHGRAPDAHIRRWQNRLNPWWKPLTGGCNLNRDIPELIAHAGFVVDSLQSMYLPGPKAMTFNTWGHARRA</sequence>
<name>A0A1Y1SFP4_9GAMM</name>
<dbReference type="CDD" id="cd02440">
    <property type="entry name" value="AdoMet_MTases"/>
    <property type="match status" value="1"/>
</dbReference>
<dbReference type="InterPro" id="IPR013216">
    <property type="entry name" value="Methyltransf_11"/>
</dbReference>